<organism evidence="4">
    <name type="scientific">Oppiella nova</name>
    <dbReference type="NCBI Taxonomy" id="334625"/>
    <lineage>
        <taxon>Eukaryota</taxon>
        <taxon>Metazoa</taxon>
        <taxon>Ecdysozoa</taxon>
        <taxon>Arthropoda</taxon>
        <taxon>Chelicerata</taxon>
        <taxon>Arachnida</taxon>
        <taxon>Acari</taxon>
        <taxon>Acariformes</taxon>
        <taxon>Sarcoptiformes</taxon>
        <taxon>Oribatida</taxon>
        <taxon>Brachypylina</taxon>
        <taxon>Oppioidea</taxon>
        <taxon>Oppiidae</taxon>
        <taxon>Oppiella</taxon>
    </lineage>
</organism>
<proteinExistence type="inferred from homology"/>
<accession>A0A7R9MJE0</accession>
<gene>
    <name evidence="4" type="ORF">ONB1V03_LOCUS17648</name>
</gene>
<sequence length="242" mass="26548">MVHKNILITGSNRGIGFQLCKQLSQLNTTGNIIATTRSGSNSCDLNRLSAVNKKIKVLAFDTTDYTRYDRFLDDCHRIVGNRGLNLLVNNAGVMARDSLMSVTPDSLNDNFNVNSIAPLMVTQKLLPLLKMSANYGDPTAVVNISSTLGSTVGRVEAGKQYYPYRISKASLNMITKLLAYDLSEDHIRVIAVHPGWVKTDMGSKQALLEPEFAVKSLLKVILNIDSSLSGKLINYDGKVLQL</sequence>
<evidence type="ECO:0000256" key="3">
    <source>
        <dbReference type="RuleBase" id="RU000363"/>
    </source>
</evidence>
<evidence type="ECO:0008006" key="6">
    <source>
        <dbReference type="Google" id="ProtNLM"/>
    </source>
</evidence>
<dbReference type="PRINTS" id="PR00080">
    <property type="entry name" value="SDRFAMILY"/>
</dbReference>
<keyword evidence="1" id="KW-0521">NADP</keyword>
<dbReference type="OrthoDB" id="5296at2759"/>
<evidence type="ECO:0000256" key="1">
    <source>
        <dbReference type="ARBA" id="ARBA00022857"/>
    </source>
</evidence>
<keyword evidence="2" id="KW-0560">Oxidoreductase</keyword>
<name>A0A7R9MJE0_9ACAR</name>
<dbReference type="CDD" id="cd05325">
    <property type="entry name" value="carb_red_sniffer_like_SDR_c"/>
    <property type="match status" value="1"/>
</dbReference>
<dbReference type="PANTHER" id="PTHR43544:SF7">
    <property type="entry name" value="NADB-LER2"/>
    <property type="match status" value="1"/>
</dbReference>
<evidence type="ECO:0000313" key="5">
    <source>
        <dbReference type="Proteomes" id="UP000728032"/>
    </source>
</evidence>
<protein>
    <recommendedName>
        <fullName evidence="6">Short-chain dehydrogenase</fullName>
    </recommendedName>
</protein>
<dbReference type="PANTHER" id="PTHR43544">
    <property type="entry name" value="SHORT-CHAIN DEHYDROGENASE/REDUCTASE"/>
    <property type="match status" value="1"/>
</dbReference>
<evidence type="ECO:0000256" key="2">
    <source>
        <dbReference type="ARBA" id="ARBA00023002"/>
    </source>
</evidence>
<dbReference type="Proteomes" id="UP000728032">
    <property type="component" value="Unassembled WGS sequence"/>
</dbReference>
<dbReference type="InterPro" id="IPR036291">
    <property type="entry name" value="NAD(P)-bd_dom_sf"/>
</dbReference>
<dbReference type="GO" id="GO:0016491">
    <property type="term" value="F:oxidoreductase activity"/>
    <property type="evidence" value="ECO:0007669"/>
    <property type="project" value="UniProtKB-KW"/>
</dbReference>
<reference evidence="4" key="1">
    <citation type="submission" date="2020-11" db="EMBL/GenBank/DDBJ databases">
        <authorList>
            <person name="Tran Van P."/>
        </authorList>
    </citation>
    <scope>NUCLEOTIDE SEQUENCE</scope>
</reference>
<dbReference type="AlphaFoldDB" id="A0A7R9MJE0"/>
<dbReference type="EMBL" id="OC937183">
    <property type="protein sequence ID" value="CAD7661086.1"/>
    <property type="molecule type" value="Genomic_DNA"/>
</dbReference>
<comment type="similarity">
    <text evidence="3">Belongs to the short-chain dehydrogenases/reductases (SDR) family.</text>
</comment>
<dbReference type="Pfam" id="PF00106">
    <property type="entry name" value="adh_short"/>
    <property type="match status" value="1"/>
</dbReference>
<dbReference type="PRINTS" id="PR00081">
    <property type="entry name" value="GDHRDH"/>
</dbReference>
<dbReference type="InterPro" id="IPR051468">
    <property type="entry name" value="Fungal_SecMetab_SDRs"/>
</dbReference>
<dbReference type="Gene3D" id="3.40.50.720">
    <property type="entry name" value="NAD(P)-binding Rossmann-like Domain"/>
    <property type="match status" value="1"/>
</dbReference>
<dbReference type="EMBL" id="CAJPVJ010022358">
    <property type="protein sequence ID" value="CAG2178222.1"/>
    <property type="molecule type" value="Genomic_DNA"/>
</dbReference>
<keyword evidence="5" id="KW-1185">Reference proteome</keyword>
<evidence type="ECO:0000313" key="4">
    <source>
        <dbReference type="EMBL" id="CAD7661086.1"/>
    </source>
</evidence>
<dbReference type="GO" id="GO:0005737">
    <property type="term" value="C:cytoplasm"/>
    <property type="evidence" value="ECO:0007669"/>
    <property type="project" value="TreeGrafter"/>
</dbReference>
<dbReference type="SUPFAM" id="SSF51735">
    <property type="entry name" value="NAD(P)-binding Rossmann-fold domains"/>
    <property type="match status" value="1"/>
</dbReference>
<dbReference type="InterPro" id="IPR002347">
    <property type="entry name" value="SDR_fam"/>
</dbReference>